<gene>
    <name evidence="8" type="ORF">QJS10_CPB20g01941</name>
</gene>
<dbReference type="InterPro" id="IPR044808">
    <property type="entry name" value="ERF_plant"/>
</dbReference>
<accession>A0AAV9CAB5</accession>
<keyword evidence="5" id="KW-0539">Nucleus</keyword>
<dbReference type="EMBL" id="JAUJYO010000020">
    <property type="protein sequence ID" value="KAK1286075.1"/>
    <property type="molecule type" value="Genomic_DNA"/>
</dbReference>
<dbReference type="SUPFAM" id="SSF54171">
    <property type="entry name" value="DNA-binding domain"/>
    <property type="match status" value="1"/>
</dbReference>
<dbReference type="CDD" id="cd00018">
    <property type="entry name" value="AP2"/>
    <property type="match status" value="1"/>
</dbReference>
<dbReference type="SMART" id="SM00380">
    <property type="entry name" value="AP2"/>
    <property type="match status" value="1"/>
</dbReference>
<dbReference type="Gene3D" id="3.30.730.10">
    <property type="entry name" value="AP2/ERF domain"/>
    <property type="match status" value="1"/>
</dbReference>
<evidence type="ECO:0000259" key="7">
    <source>
        <dbReference type="PROSITE" id="PS51032"/>
    </source>
</evidence>
<dbReference type="AlphaFoldDB" id="A0AAV9CAB5"/>
<dbReference type="PANTHER" id="PTHR31190:SF173">
    <property type="entry name" value="PATHOGENESIS-RELATED GENES TRANSCRIPTIONAL ACTIVATOR PTI5"/>
    <property type="match status" value="1"/>
</dbReference>
<proteinExistence type="predicted"/>
<keyword evidence="4" id="KW-0804">Transcription</keyword>
<evidence type="ECO:0000256" key="4">
    <source>
        <dbReference type="ARBA" id="ARBA00023163"/>
    </source>
</evidence>
<evidence type="ECO:0000256" key="3">
    <source>
        <dbReference type="ARBA" id="ARBA00023125"/>
    </source>
</evidence>
<sequence length="167" mass="18627">MVPPFHPSKIELPLNENDSQEMVLYELLNEATTSINSNLHHHHHFGPVQSSQTRPDMGPTGHVGKMGQHQHQKHQQRRYRGVRRRPWGKYAAEIRDSARNGARLWLGTFESPEEAALAYDRAAFRIRGAKALLNFPPNVATCGGSGGSSGPRARPVYWEGEVLGEAT</sequence>
<evidence type="ECO:0000256" key="5">
    <source>
        <dbReference type="ARBA" id="ARBA00023242"/>
    </source>
</evidence>
<reference evidence="8" key="2">
    <citation type="submission" date="2023-06" db="EMBL/GenBank/DDBJ databases">
        <authorList>
            <person name="Ma L."/>
            <person name="Liu K.-W."/>
            <person name="Li Z."/>
            <person name="Hsiao Y.-Y."/>
            <person name="Qi Y."/>
            <person name="Fu T."/>
            <person name="Tang G."/>
            <person name="Zhang D."/>
            <person name="Sun W.-H."/>
            <person name="Liu D.-K."/>
            <person name="Li Y."/>
            <person name="Chen G.-Z."/>
            <person name="Liu X.-D."/>
            <person name="Liao X.-Y."/>
            <person name="Jiang Y.-T."/>
            <person name="Yu X."/>
            <person name="Hao Y."/>
            <person name="Huang J."/>
            <person name="Zhao X.-W."/>
            <person name="Ke S."/>
            <person name="Chen Y.-Y."/>
            <person name="Wu W.-L."/>
            <person name="Hsu J.-L."/>
            <person name="Lin Y.-F."/>
            <person name="Huang M.-D."/>
            <person name="Li C.-Y."/>
            <person name="Huang L."/>
            <person name="Wang Z.-W."/>
            <person name="Zhao X."/>
            <person name="Zhong W.-Y."/>
            <person name="Peng D.-H."/>
            <person name="Ahmad S."/>
            <person name="Lan S."/>
            <person name="Zhang J.-S."/>
            <person name="Tsai W.-C."/>
            <person name="Van De Peer Y."/>
            <person name="Liu Z.-J."/>
        </authorList>
    </citation>
    <scope>NUCLEOTIDE SEQUENCE</scope>
    <source>
        <strain evidence="8">CP</strain>
        <tissue evidence="8">Leaves</tissue>
    </source>
</reference>
<dbReference type="InterPro" id="IPR001471">
    <property type="entry name" value="AP2/ERF_dom"/>
</dbReference>
<keyword evidence="9" id="KW-1185">Reference proteome</keyword>
<keyword evidence="2" id="KW-0805">Transcription regulation</keyword>
<evidence type="ECO:0000313" key="8">
    <source>
        <dbReference type="EMBL" id="KAK1286075.1"/>
    </source>
</evidence>
<name>A0AAV9CAB5_ACOCL</name>
<dbReference type="GO" id="GO:0009873">
    <property type="term" value="P:ethylene-activated signaling pathway"/>
    <property type="evidence" value="ECO:0007669"/>
    <property type="project" value="InterPro"/>
</dbReference>
<dbReference type="GO" id="GO:0003677">
    <property type="term" value="F:DNA binding"/>
    <property type="evidence" value="ECO:0007669"/>
    <property type="project" value="UniProtKB-KW"/>
</dbReference>
<comment type="subcellular location">
    <subcellularLocation>
        <location evidence="1">Nucleus</location>
    </subcellularLocation>
</comment>
<evidence type="ECO:0000256" key="2">
    <source>
        <dbReference type="ARBA" id="ARBA00023015"/>
    </source>
</evidence>
<dbReference type="GO" id="GO:0005634">
    <property type="term" value="C:nucleus"/>
    <property type="evidence" value="ECO:0007669"/>
    <property type="project" value="UniProtKB-SubCell"/>
</dbReference>
<feature type="domain" description="AP2/ERF" evidence="7">
    <location>
        <begin position="78"/>
        <end position="136"/>
    </location>
</feature>
<dbReference type="PANTHER" id="PTHR31190">
    <property type="entry name" value="DNA-BINDING DOMAIN"/>
    <property type="match status" value="1"/>
</dbReference>
<comment type="caution">
    <text evidence="8">The sequence shown here is derived from an EMBL/GenBank/DDBJ whole genome shotgun (WGS) entry which is preliminary data.</text>
</comment>
<dbReference type="PRINTS" id="PR00367">
    <property type="entry name" value="ETHRSPELEMNT"/>
</dbReference>
<dbReference type="Proteomes" id="UP001180020">
    <property type="component" value="Unassembled WGS sequence"/>
</dbReference>
<feature type="compositionally biased region" description="Basic residues" evidence="6">
    <location>
        <begin position="68"/>
        <end position="82"/>
    </location>
</feature>
<evidence type="ECO:0000256" key="6">
    <source>
        <dbReference type="SAM" id="MobiDB-lite"/>
    </source>
</evidence>
<evidence type="ECO:0000313" key="9">
    <source>
        <dbReference type="Proteomes" id="UP001180020"/>
    </source>
</evidence>
<keyword evidence="3" id="KW-0238">DNA-binding</keyword>
<dbReference type="Pfam" id="PF00847">
    <property type="entry name" value="AP2"/>
    <property type="match status" value="1"/>
</dbReference>
<dbReference type="GO" id="GO:0003700">
    <property type="term" value="F:DNA-binding transcription factor activity"/>
    <property type="evidence" value="ECO:0007669"/>
    <property type="project" value="InterPro"/>
</dbReference>
<dbReference type="PROSITE" id="PS51032">
    <property type="entry name" value="AP2_ERF"/>
    <property type="match status" value="1"/>
</dbReference>
<organism evidence="8 9">
    <name type="scientific">Acorus calamus</name>
    <name type="common">Sweet flag</name>
    <dbReference type="NCBI Taxonomy" id="4465"/>
    <lineage>
        <taxon>Eukaryota</taxon>
        <taxon>Viridiplantae</taxon>
        <taxon>Streptophyta</taxon>
        <taxon>Embryophyta</taxon>
        <taxon>Tracheophyta</taxon>
        <taxon>Spermatophyta</taxon>
        <taxon>Magnoliopsida</taxon>
        <taxon>Liliopsida</taxon>
        <taxon>Acoraceae</taxon>
        <taxon>Acorus</taxon>
    </lineage>
</organism>
<feature type="region of interest" description="Disordered" evidence="6">
    <location>
        <begin position="62"/>
        <end position="82"/>
    </location>
</feature>
<reference evidence="8" key="1">
    <citation type="journal article" date="2023" name="Nat. Commun.">
        <title>Diploid and tetraploid genomes of Acorus and the evolution of monocots.</title>
        <authorList>
            <person name="Ma L."/>
            <person name="Liu K.W."/>
            <person name="Li Z."/>
            <person name="Hsiao Y.Y."/>
            <person name="Qi Y."/>
            <person name="Fu T."/>
            <person name="Tang G.D."/>
            <person name="Zhang D."/>
            <person name="Sun W.H."/>
            <person name="Liu D.K."/>
            <person name="Li Y."/>
            <person name="Chen G.Z."/>
            <person name="Liu X.D."/>
            <person name="Liao X.Y."/>
            <person name="Jiang Y.T."/>
            <person name="Yu X."/>
            <person name="Hao Y."/>
            <person name="Huang J."/>
            <person name="Zhao X.W."/>
            <person name="Ke S."/>
            <person name="Chen Y.Y."/>
            <person name="Wu W.L."/>
            <person name="Hsu J.L."/>
            <person name="Lin Y.F."/>
            <person name="Huang M.D."/>
            <person name="Li C.Y."/>
            <person name="Huang L."/>
            <person name="Wang Z.W."/>
            <person name="Zhao X."/>
            <person name="Zhong W.Y."/>
            <person name="Peng D.H."/>
            <person name="Ahmad S."/>
            <person name="Lan S."/>
            <person name="Zhang J.S."/>
            <person name="Tsai W.C."/>
            <person name="Van de Peer Y."/>
            <person name="Liu Z.J."/>
        </authorList>
    </citation>
    <scope>NUCLEOTIDE SEQUENCE</scope>
    <source>
        <strain evidence="8">CP</strain>
    </source>
</reference>
<dbReference type="InterPro" id="IPR016177">
    <property type="entry name" value="DNA-bd_dom_sf"/>
</dbReference>
<dbReference type="InterPro" id="IPR036955">
    <property type="entry name" value="AP2/ERF_dom_sf"/>
</dbReference>
<evidence type="ECO:0000256" key="1">
    <source>
        <dbReference type="ARBA" id="ARBA00004123"/>
    </source>
</evidence>
<protein>
    <recommendedName>
        <fullName evidence="7">AP2/ERF domain-containing protein</fullName>
    </recommendedName>
</protein>
<dbReference type="FunFam" id="3.30.730.10:FF:000001">
    <property type="entry name" value="Ethylene-responsive transcription factor 2"/>
    <property type="match status" value="1"/>
</dbReference>